<sequence>MTRGMIGLVLTAGAPPVGVEPFFLELVSGLEEVLAPAGGTVLLLVVRDLDAELATYARWAGEGAVDAVVVVNLVHDDVRPGRLAQLGLPAVLAGRYAGPAALSSVVSDNAGAIGAAMDLFRGLGHRRIGRVTGPAELLHTAERSAAMLACGQRLGLDVRIAEADYSAEAGVRAARRLLAEPGPPTALIFDNDVMAVAAEEDLVRSGVAVPARVSLLACDDSALCELAVPPMSALSIDVHEHGVTLGRAVLDGLRGDRPRVYPGPPIRIRRRGSTGAAPAGPVHGR</sequence>
<organism evidence="6 7">
    <name type="scientific">Actinoplanes nipponensis</name>
    <dbReference type="NCBI Taxonomy" id="135950"/>
    <lineage>
        <taxon>Bacteria</taxon>
        <taxon>Bacillati</taxon>
        <taxon>Actinomycetota</taxon>
        <taxon>Actinomycetes</taxon>
        <taxon>Micromonosporales</taxon>
        <taxon>Micromonosporaceae</taxon>
        <taxon>Actinoplanes</taxon>
    </lineage>
</organism>
<dbReference type="GO" id="GO:0000976">
    <property type="term" value="F:transcription cis-regulatory region binding"/>
    <property type="evidence" value="ECO:0007669"/>
    <property type="project" value="TreeGrafter"/>
</dbReference>
<evidence type="ECO:0000256" key="2">
    <source>
        <dbReference type="ARBA" id="ARBA00023125"/>
    </source>
</evidence>
<dbReference type="AlphaFoldDB" id="A0A919MME9"/>
<protein>
    <submittedName>
        <fullName evidence="6">LacI family transcriptional regulator</fullName>
    </submittedName>
</protein>
<keyword evidence="2" id="KW-0238">DNA-binding</keyword>
<dbReference type="InterPro" id="IPR028082">
    <property type="entry name" value="Peripla_BP_I"/>
</dbReference>
<gene>
    <name evidence="6" type="primary">lacI_3</name>
    <name evidence="6" type="ORF">Ani05nite_08770</name>
</gene>
<dbReference type="InterPro" id="IPR046335">
    <property type="entry name" value="LacI/GalR-like_sensor"/>
</dbReference>
<evidence type="ECO:0000256" key="1">
    <source>
        <dbReference type="ARBA" id="ARBA00023015"/>
    </source>
</evidence>
<feature type="region of interest" description="Disordered" evidence="4">
    <location>
        <begin position="261"/>
        <end position="285"/>
    </location>
</feature>
<dbReference type="Pfam" id="PF13377">
    <property type="entry name" value="Peripla_BP_3"/>
    <property type="match status" value="1"/>
</dbReference>
<accession>A0A919MME9</accession>
<dbReference type="Gene3D" id="3.40.50.2300">
    <property type="match status" value="2"/>
</dbReference>
<evidence type="ECO:0000259" key="5">
    <source>
        <dbReference type="Pfam" id="PF13377"/>
    </source>
</evidence>
<evidence type="ECO:0000313" key="7">
    <source>
        <dbReference type="Proteomes" id="UP000647172"/>
    </source>
</evidence>
<dbReference type="GO" id="GO:0003700">
    <property type="term" value="F:DNA-binding transcription factor activity"/>
    <property type="evidence" value="ECO:0007669"/>
    <property type="project" value="TreeGrafter"/>
</dbReference>
<dbReference type="PANTHER" id="PTHR30146">
    <property type="entry name" value="LACI-RELATED TRANSCRIPTIONAL REPRESSOR"/>
    <property type="match status" value="1"/>
</dbReference>
<name>A0A919MME9_9ACTN</name>
<reference evidence="6" key="1">
    <citation type="submission" date="2021-01" db="EMBL/GenBank/DDBJ databases">
        <title>Whole genome shotgun sequence of Actinoplanes nipponensis NBRC 14063.</title>
        <authorList>
            <person name="Komaki H."/>
            <person name="Tamura T."/>
        </authorList>
    </citation>
    <scope>NUCLEOTIDE SEQUENCE</scope>
    <source>
        <strain evidence="6">NBRC 14063</strain>
    </source>
</reference>
<evidence type="ECO:0000256" key="3">
    <source>
        <dbReference type="ARBA" id="ARBA00023163"/>
    </source>
</evidence>
<comment type="caution">
    <text evidence="6">The sequence shown here is derived from an EMBL/GenBank/DDBJ whole genome shotgun (WGS) entry which is preliminary data.</text>
</comment>
<keyword evidence="1" id="KW-0805">Transcription regulation</keyword>
<keyword evidence="7" id="KW-1185">Reference proteome</keyword>
<evidence type="ECO:0000313" key="6">
    <source>
        <dbReference type="EMBL" id="GIE47343.1"/>
    </source>
</evidence>
<feature type="domain" description="Transcriptional regulator LacI/GalR-like sensor" evidence="5">
    <location>
        <begin position="118"/>
        <end position="274"/>
    </location>
</feature>
<keyword evidence="3" id="KW-0804">Transcription</keyword>
<dbReference type="Proteomes" id="UP000647172">
    <property type="component" value="Unassembled WGS sequence"/>
</dbReference>
<dbReference type="CDD" id="cd06267">
    <property type="entry name" value="PBP1_LacI_sugar_binding-like"/>
    <property type="match status" value="1"/>
</dbReference>
<evidence type="ECO:0000256" key="4">
    <source>
        <dbReference type="SAM" id="MobiDB-lite"/>
    </source>
</evidence>
<dbReference type="PANTHER" id="PTHR30146:SF155">
    <property type="entry name" value="ALANINE RACEMASE"/>
    <property type="match status" value="1"/>
</dbReference>
<proteinExistence type="predicted"/>
<dbReference type="EMBL" id="BOMQ01000011">
    <property type="protein sequence ID" value="GIE47343.1"/>
    <property type="molecule type" value="Genomic_DNA"/>
</dbReference>
<dbReference type="SUPFAM" id="SSF53822">
    <property type="entry name" value="Periplasmic binding protein-like I"/>
    <property type="match status" value="1"/>
</dbReference>